<dbReference type="GO" id="GO:0002102">
    <property type="term" value="C:podosome"/>
    <property type="evidence" value="ECO:0007669"/>
    <property type="project" value="UniProtKB-SubCell"/>
</dbReference>
<dbReference type="InterPro" id="IPR013783">
    <property type="entry name" value="Ig-like_fold"/>
</dbReference>
<keyword evidence="18" id="KW-0393">Immunoglobulin domain</keyword>
<dbReference type="GO" id="GO:0001726">
    <property type="term" value="C:ruffle"/>
    <property type="evidence" value="ECO:0007669"/>
    <property type="project" value="UniProtKB-SubCell"/>
</dbReference>
<evidence type="ECO:0000256" key="12">
    <source>
        <dbReference type="ARBA" id="ARBA00022737"/>
    </source>
</evidence>
<keyword evidence="10" id="KW-0963">Cytoplasm</keyword>
<dbReference type="InterPro" id="IPR003599">
    <property type="entry name" value="Ig_sub"/>
</dbReference>
<dbReference type="Ensembl" id="ENSOTST00005035541.2">
    <property type="protein sequence ID" value="ENSOTSP00005032782.2"/>
    <property type="gene ID" value="ENSOTSG00005015155.2"/>
</dbReference>
<evidence type="ECO:0000256" key="2">
    <source>
        <dbReference type="ARBA" id="ARBA00004216"/>
    </source>
</evidence>
<dbReference type="InterPro" id="IPR003598">
    <property type="entry name" value="Ig_sub2"/>
</dbReference>
<feature type="region of interest" description="Disordered" evidence="22">
    <location>
        <begin position="1"/>
        <end position="22"/>
    </location>
</feature>
<comment type="subcellular location">
    <subcellularLocation>
        <location evidence="4">Cell junction</location>
        <location evidence="4">Focal adhesion</location>
    </subcellularLocation>
    <subcellularLocation>
        <location evidence="6">Cell projection</location>
        <location evidence="6">Axon</location>
    </subcellularLocation>
    <subcellularLocation>
        <location evidence="8">Cell projection</location>
        <location evidence="8">Growth cone</location>
    </subcellularLocation>
    <subcellularLocation>
        <location evidence="7">Cell projection</location>
        <location evidence="7">Lamellipodium</location>
    </subcellularLocation>
    <subcellularLocation>
        <location evidence="1">Cell projection</location>
        <location evidence="1">Podosome</location>
    </subcellularLocation>
    <subcellularLocation>
        <location evidence="5">Cell projection</location>
        <location evidence="5">Ruffle</location>
    </subcellularLocation>
    <subcellularLocation>
        <location evidence="3">Cytoplasm</location>
        <location evidence="3">Cytoskeleton</location>
    </subcellularLocation>
    <subcellularLocation>
        <location evidence="2">Cytoplasm</location>
        <location evidence="2">Myofibril</location>
        <location evidence="2">Sarcomere</location>
        <location evidence="2">Z line</location>
    </subcellularLocation>
</comment>
<feature type="domain" description="Ig-like" evidence="23">
    <location>
        <begin position="265"/>
        <end position="353"/>
    </location>
</feature>
<dbReference type="PANTHER" id="PTHR47633">
    <property type="entry name" value="IMMUNOGLOBULIN"/>
    <property type="match status" value="1"/>
</dbReference>
<dbReference type="FunFam" id="2.60.40.10:FF:000147">
    <property type="entry name" value="Myosin light chain kinase"/>
    <property type="match status" value="1"/>
</dbReference>
<comment type="similarity">
    <text evidence="19">Belongs to the myotilin/palladin family.</text>
</comment>
<dbReference type="InterPro" id="IPR007110">
    <property type="entry name" value="Ig-like_dom"/>
</dbReference>
<feature type="domain" description="Ig-like" evidence="23">
    <location>
        <begin position="742"/>
        <end position="826"/>
    </location>
</feature>
<evidence type="ECO:0000256" key="19">
    <source>
        <dbReference type="ARBA" id="ARBA00061540"/>
    </source>
</evidence>
<feature type="region of interest" description="Disordered" evidence="22">
    <location>
        <begin position="837"/>
        <end position="872"/>
    </location>
</feature>
<dbReference type="InterPro" id="IPR013098">
    <property type="entry name" value="Ig_I-set"/>
</dbReference>
<dbReference type="GO" id="GO:0003779">
    <property type="term" value="F:actin binding"/>
    <property type="evidence" value="ECO:0007669"/>
    <property type="project" value="UniProtKB-KW"/>
</dbReference>
<evidence type="ECO:0000256" key="13">
    <source>
        <dbReference type="ARBA" id="ARBA00022949"/>
    </source>
</evidence>
<evidence type="ECO:0000256" key="7">
    <source>
        <dbReference type="ARBA" id="ARBA00004510"/>
    </source>
</evidence>
<feature type="domain" description="Ig-like" evidence="23">
    <location>
        <begin position="400"/>
        <end position="503"/>
    </location>
</feature>
<evidence type="ECO:0000256" key="10">
    <source>
        <dbReference type="ARBA" id="ARBA00022490"/>
    </source>
</evidence>
<keyword evidence="16" id="KW-0206">Cytoskeleton</keyword>
<protein>
    <recommendedName>
        <fullName evidence="21">Palladin</fullName>
    </recommendedName>
</protein>
<evidence type="ECO:0000313" key="25">
    <source>
        <dbReference type="Proteomes" id="UP000694402"/>
    </source>
</evidence>
<evidence type="ECO:0000256" key="8">
    <source>
        <dbReference type="ARBA" id="ARBA00004624"/>
    </source>
</evidence>
<organism evidence="24 25">
    <name type="scientific">Oncorhynchus tshawytscha</name>
    <name type="common">Chinook salmon</name>
    <name type="synonym">Salmo tshawytscha</name>
    <dbReference type="NCBI Taxonomy" id="74940"/>
    <lineage>
        <taxon>Eukaryota</taxon>
        <taxon>Metazoa</taxon>
        <taxon>Chordata</taxon>
        <taxon>Craniata</taxon>
        <taxon>Vertebrata</taxon>
        <taxon>Euteleostomi</taxon>
        <taxon>Actinopterygii</taxon>
        <taxon>Neopterygii</taxon>
        <taxon>Teleostei</taxon>
        <taxon>Protacanthopterygii</taxon>
        <taxon>Salmoniformes</taxon>
        <taxon>Salmonidae</taxon>
        <taxon>Salmoninae</taxon>
        <taxon>Oncorhynchus</taxon>
    </lineage>
</organism>
<feature type="region of interest" description="Disordered" evidence="22">
    <location>
        <begin position="69"/>
        <end position="119"/>
    </location>
</feature>
<dbReference type="GeneTree" id="ENSGT00940000153441"/>
<dbReference type="GO" id="GO:0030426">
    <property type="term" value="C:growth cone"/>
    <property type="evidence" value="ECO:0007669"/>
    <property type="project" value="UniProtKB-SubCell"/>
</dbReference>
<feature type="region of interest" description="Disordered" evidence="22">
    <location>
        <begin position="567"/>
        <end position="642"/>
    </location>
</feature>
<evidence type="ECO:0000256" key="17">
    <source>
        <dbReference type="ARBA" id="ARBA00023273"/>
    </source>
</evidence>
<dbReference type="FunFam" id="2.60.40.10:FF:000256">
    <property type="entry name" value="myopalladin isoform X1"/>
    <property type="match status" value="1"/>
</dbReference>
<gene>
    <name evidence="24" type="primary">LOC112251592</name>
</gene>
<evidence type="ECO:0000256" key="4">
    <source>
        <dbReference type="ARBA" id="ARBA00004246"/>
    </source>
</evidence>
<keyword evidence="14" id="KW-1015">Disulfide bond</keyword>
<feature type="compositionally biased region" description="Polar residues" evidence="22">
    <location>
        <begin position="229"/>
        <end position="243"/>
    </location>
</feature>
<evidence type="ECO:0000256" key="1">
    <source>
        <dbReference type="ARBA" id="ARBA00004188"/>
    </source>
</evidence>
<dbReference type="FunFam" id="2.60.40.10:FF:001108">
    <property type="entry name" value="palladin isoform X2"/>
    <property type="match status" value="1"/>
</dbReference>
<dbReference type="SMART" id="SM00408">
    <property type="entry name" value="IGc2"/>
    <property type="match status" value="5"/>
</dbReference>
<dbReference type="SMART" id="SM00409">
    <property type="entry name" value="IG"/>
    <property type="match status" value="5"/>
</dbReference>
<keyword evidence="17" id="KW-0966">Cell projection</keyword>
<sequence length="1088" mass="119638">MKDGGRVLEGDGGVFSETSSDGDLYLDSMADMDAGVGDFSDLTAFLSQDEINRSLDLAREAFSDAEDRGVTVSPIPRTQEPALYFPSPTPFNTTEYLTKSPSFPHQTKAHSPDDSHSVKVTSSQSFHLSRPIQTTCEAMALPEKFVCHKNITPVYKQDKPRLVHEGLELNERAASATEFCSRAATFIEELSSIFKGSARPEQMGEEDSSSPDSGYLSPKSHWLAPHGSASHSGAQLMGKQQHSGAHLMGEKLSGAQSVDGDLSLPHFTQKLKSQEVAEGHPIRLECRVAGNPQPLVRWFCEGRELHHCPDIQIWRDGALHTLVIAEAFEDDTGRYTCVASNSLGADNTSAEVYIQGASSSDSEGEVSKSRSGTMPQVQKKTTSISLSIRSPSPKSPEAVPHRSTLVLSAPPHRLLQNAQASEGQVVVLECRVRGSFPLQVQWSRQGQVIQDSPDFRILQKSETFSEICTLVIAEAFPEDGGQFCCTATNLYGSVSSTAQLSVTGGAFNTPTGENGVAPGDDSVFEDTQAFPPPPPTEISLLEVPPKVPPSTCAEGFHVNELEIWPSMSGLQPNGRPASPPQPTFSLLPREAQPDFPGPAKMSSPPVKEGPPLPTKPKLAFPRKQSRGTPRLASDSDIQGTKDAVIQDLERKLRFKEERMSNGQQRLTYEEKMARRLLGADNAATVLNTQQQDEETVTQEYKVSSFEQRLISEIEFRLERSPVEESDDDVQHDEDATGTGVVPFFDSKLKHYKVFEGMPVTFSCKVIGDPKPKIYWFKDGKQISKRSEHYRISRDADGTCNLHTAAASLDDDGNYTIMAGNPEGRVSCTGRMMVQAVNQRGRSQRSAPGHIRRPRSRSRDSGDENENIQERHFRPHFLQAPGDLIVQEGRLCRMDCKVSGLPTPDLLWQLNGQTIRPDSAHKMLVRENGVHSLVIEPVSSRDAGIYTCIASNRAGQNSFNLELIVAAKEMHKAPSFIEKLQNTGVAEGYPVRLECRVSAVPYPQIFWKKENESFTHNTDRISMHQDNCGYLCMIIQPAMKEDAGWYTVSAKNEAGIVSSTARLDHSLGNTAQYGYQQCLFLFVTSSTIP</sequence>
<feature type="domain" description="Ig-like" evidence="23">
    <location>
        <begin position="973"/>
        <end position="1063"/>
    </location>
</feature>
<accession>A0A8C8LPT0</accession>
<evidence type="ECO:0000256" key="9">
    <source>
        <dbReference type="ARBA" id="ARBA00006692"/>
    </source>
</evidence>
<dbReference type="Proteomes" id="UP000694402">
    <property type="component" value="Unassembled WGS sequence"/>
</dbReference>
<evidence type="ECO:0000313" key="24">
    <source>
        <dbReference type="Ensembl" id="ENSOTSP00005032782.2"/>
    </source>
</evidence>
<reference evidence="24" key="1">
    <citation type="submission" date="2025-08" db="UniProtKB">
        <authorList>
            <consortium name="Ensembl"/>
        </authorList>
    </citation>
    <scope>IDENTIFICATION</scope>
</reference>
<evidence type="ECO:0000256" key="15">
    <source>
        <dbReference type="ARBA" id="ARBA00023203"/>
    </source>
</evidence>
<dbReference type="Gene3D" id="2.60.40.10">
    <property type="entry name" value="Immunoglobulins"/>
    <property type="match status" value="5"/>
</dbReference>
<dbReference type="Pfam" id="PF07679">
    <property type="entry name" value="I-set"/>
    <property type="match status" value="5"/>
</dbReference>
<reference evidence="24" key="2">
    <citation type="submission" date="2025-09" db="UniProtKB">
        <authorList>
            <consortium name="Ensembl"/>
        </authorList>
    </citation>
    <scope>IDENTIFICATION</scope>
</reference>
<evidence type="ECO:0000256" key="6">
    <source>
        <dbReference type="ARBA" id="ARBA00004489"/>
    </source>
</evidence>
<dbReference type="SUPFAM" id="SSF48726">
    <property type="entry name" value="Immunoglobulin"/>
    <property type="match status" value="5"/>
</dbReference>
<dbReference type="PANTHER" id="PTHR47633:SF4">
    <property type="entry name" value="MYOPALLADIN ISOFORM X1"/>
    <property type="match status" value="1"/>
</dbReference>
<comment type="subunit">
    <text evidence="20">Interacts with EPS8. Interacts with LASP1. Interacts with VASP. Interacts with ACTN. Interacts with SORBS2. Interacts with PFN1. Interacts with LPP. Interacts with SPIN90. Interacts with SRC. Interacts with EZR. Interacts with RAI14.</text>
</comment>
<dbReference type="CDD" id="cd05892">
    <property type="entry name" value="IgI_Myotilin_C"/>
    <property type="match status" value="1"/>
</dbReference>
<dbReference type="AlphaFoldDB" id="A0A8C8LPT0"/>
<feature type="compositionally biased region" description="Basic and acidic residues" evidence="22">
    <location>
        <begin position="856"/>
        <end position="871"/>
    </location>
</feature>
<dbReference type="InterPro" id="IPR036179">
    <property type="entry name" value="Ig-like_dom_sf"/>
</dbReference>
<dbReference type="GO" id="GO:0001725">
    <property type="term" value="C:stress fiber"/>
    <property type="evidence" value="ECO:0007669"/>
    <property type="project" value="UniProtKB-ARBA"/>
</dbReference>
<feature type="compositionally biased region" description="Polar residues" evidence="22">
    <location>
        <begin position="90"/>
        <end position="105"/>
    </location>
</feature>
<dbReference type="GO" id="GO:0030027">
    <property type="term" value="C:lamellipodium"/>
    <property type="evidence" value="ECO:0007669"/>
    <property type="project" value="UniProtKB-SubCell"/>
</dbReference>
<evidence type="ECO:0000256" key="18">
    <source>
        <dbReference type="ARBA" id="ARBA00023319"/>
    </source>
</evidence>
<comment type="similarity">
    <text evidence="9">Belongs to the protein kinase superfamily. CAMK Ser/Thr protein kinase family.</text>
</comment>
<name>A0A8C8LPT0_ONCTS</name>
<keyword evidence="12" id="KW-0677">Repeat</keyword>
<evidence type="ECO:0000256" key="22">
    <source>
        <dbReference type="SAM" id="MobiDB-lite"/>
    </source>
</evidence>
<evidence type="ECO:0000256" key="16">
    <source>
        <dbReference type="ARBA" id="ARBA00023212"/>
    </source>
</evidence>
<keyword evidence="25" id="KW-1185">Reference proteome</keyword>
<evidence type="ECO:0000256" key="5">
    <source>
        <dbReference type="ARBA" id="ARBA00004466"/>
    </source>
</evidence>
<evidence type="ECO:0000256" key="20">
    <source>
        <dbReference type="ARBA" id="ARBA00065150"/>
    </source>
</evidence>
<dbReference type="GO" id="GO:0005925">
    <property type="term" value="C:focal adhesion"/>
    <property type="evidence" value="ECO:0007669"/>
    <property type="project" value="UniProtKB-SubCell"/>
</dbReference>
<dbReference type="GO" id="GO:0030018">
    <property type="term" value="C:Z disc"/>
    <property type="evidence" value="ECO:0007669"/>
    <property type="project" value="UniProtKB-SubCell"/>
</dbReference>
<evidence type="ECO:0000256" key="3">
    <source>
        <dbReference type="ARBA" id="ARBA00004245"/>
    </source>
</evidence>
<evidence type="ECO:0000256" key="21">
    <source>
        <dbReference type="ARBA" id="ARBA00072991"/>
    </source>
</evidence>
<feature type="region of interest" description="Disordered" evidence="22">
    <location>
        <begin position="198"/>
        <end position="245"/>
    </location>
</feature>
<keyword evidence="11" id="KW-0597">Phosphoprotein</keyword>
<dbReference type="FunFam" id="2.60.40.10:FF:001560">
    <property type="entry name" value="palladin isoform X1"/>
    <property type="match status" value="1"/>
</dbReference>
<proteinExistence type="inferred from homology"/>
<feature type="domain" description="Ig-like" evidence="23">
    <location>
        <begin position="874"/>
        <end position="965"/>
    </location>
</feature>
<feature type="region of interest" description="Disordered" evidence="22">
    <location>
        <begin position="356"/>
        <end position="400"/>
    </location>
</feature>
<evidence type="ECO:0000256" key="14">
    <source>
        <dbReference type="ARBA" id="ARBA00023157"/>
    </source>
</evidence>
<keyword evidence="15" id="KW-0009">Actin-binding</keyword>
<dbReference type="FunFam" id="2.60.40.10:FF:000761">
    <property type="entry name" value="palladin isoform X2"/>
    <property type="match status" value="1"/>
</dbReference>
<evidence type="ECO:0000259" key="23">
    <source>
        <dbReference type="PROSITE" id="PS50835"/>
    </source>
</evidence>
<feature type="compositionally biased region" description="Polar residues" evidence="22">
    <location>
        <begin position="372"/>
        <end position="392"/>
    </location>
</feature>
<dbReference type="PROSITE" id="PS50835">
    <property type="entry name" value="IG_LIKE"/>
    <property type="match status" value="5"/>
</dbReference>
<keyword evidence="13" id="KW-0965">Cell junction</keyword>
<evidence type="ECO:0000256" key="11">
    <source>
        <dbReference type="ARBA" id="ARBA00022553"/>
    </source>
</evidence>